<dbReference type="STRING" id="714943.Mucpa_4913"/>
<evidence type="ECO:0000313" key="2">
    <source>
        <dbReference type="Proteomes" id="UP000002774"/>
    </source>
</evidence>
<proteinExistence type="predicted"/>
<protein>
    <submittedName>
        <fullName evidence="1">Uncharacterized protein</fullName>
    </submittedName>
</protein>
<accession>H1Y7B0</accession>
<sequence length="114" mass="13383">MDKSEKQKRIEKNDASLDQLKHILTDGMDRIRSNQDIQPYFNDLDDTITDLDDQIKLFEASGDNQRRLVAFEILAEVLRVKARLQELLLEKINSKKSKANFLEIIKNIFIKKHN</sequence>
<dbReference type="Proteomes" id="UP000002774">
    <property type="component" value="Chromosome"/>
</dbReference>
<evidence type="ECO:0000313" key="1">
    <source>
        <dbReference type="EMBL" id="EHQ28997.1"/>
    </source>
</evidence>
<dbReference type="HOGENOM" id="CLU_2118307_0_0_10"/>
<dbReference type="RefSeq" id="WP_008510002.1">
    <property type="nucleotide sequence ID" value="NZ_CM001403.1"/>
</dbReference>
<reference evidence="1" key="1">
    <citation type="submission" date="2011-09" db="EMBL/GenBank/DDBJ databases">
        <title>The permanent draft genome of Mucilaginibacter paludis DSM 18603.</title>
        <authorList>
            <consortium name="US DOE Joint Genome Institute (JGI-PGF)"/>
            <person name="Lucas S."/>
            <person name="Han J."/>
            <person name="Lapidus A."/>
            <person name="Bruce D."/>
            <person name="Goodwin L."/>
            <person name="Pitluck S."/>
            <person name="Peters L."/>
            <person name="Kyrpides N."/>
            <person name="Mavromatis K."/>
            <person name="Ivanova N."/>
            <person name="Mikhailova N."/>
            <person name="Held B."/>
            <person name="Detter J.C."/>
            <person name="Tapia R."/>
            <person name="Han C."/>
            <person name="Land M."/>
            <person name="Hauser L."/>
            <person name="Markowitz V."/>
            <person name="Cheng J.-F."/>
            <person name="Hugenholtz P."/>
            <person name="Woyke T."/>
            <person name="Wu D."/>
            <person name="Tindall B."/>
            <person name="Brambilla E."/>
            <person name="Klenk H.-P."/>
            <person name="Eisen J.A."/>
        </authorList>
    </citation>
    <scope>NUCLEOTIDE SEQUENCE [LARGE SCALE GENOMIC DNA]</scope>
    <source>
        <strain evidence="1">DSM 18603</strain>
    </source>
</reference>
<dbReference type="AlphaFoldDB" id="H1Y7B0"/>
<gene>
    <name evidence="1" type="ORF">Mucpa_4913</name>
</gene>
<organism evidence="1 2">
    <name type="scientific">Mucilaginibacter paludis DSM 18603</name>
    <dbReference type="NCBI Taxonomy" id="714943"/>
    <lineage>
        <taxon>Bacteria</taxon>
        <taxon>Pseudomonadati</taxon>
        <taxon>Bacteroidota</taxon>
        <taxon>Sphingobacteriia</taxon>
        <taxon>Sphingobacteriales</taxon>
        <taxon>Sphingobacteriaceae</taxon>
        <taxon>Mucilaginibacter</taxon>
    </lineage>
</organism>
<keyword evidence="2" id="KW-1185">Reference proteome</keyword>
<dbReference type="EMBL" id="CM001403">
    <property type="protein sequence ID" value="EHQ28997.1"/>
    <property type="molecule type" value="Genomic_DNA"/>
</dbReference>
<name>H1Y7B0_9SPHI</name>